<sequence>MNREDRTKGFTSPRMASTDPAFQSGSSSDLSASTEHTPSEPALEEAPIEDLPFSIGTPLVTYHVRNGGRLGRHSYVYAEEQATSPAYFAKCSEFRKRPDLVVYRGGDDSGEVLGGAALRYKRDLRLLLGGNATNQANYAESGGMGEDDVIELASERTAKHSTYFMTVPAEADPSRGGRPVQWRRTSKREDGVRGAGKFALSSKTMRNYIITDHTTGDVVGVYLQHARMSFSSRGRLILKEELEDGMKDCLLVAALGLAEKSRRKAVAIAPGTGAAAY</sequence>
<evidence type="ECO:0000313" key="3">
    <source>
        <dbReference type="Proteomes" id="UP000308549"/>
    </source>
</evidence>
<proteinExistence type="predicted"/>
<feature type="region of interest" description="Disordered" evidence="1">
    <location>
        <begin position="1"/>
        <end position="50"/>
    </location>
</feature>
<dbReference type="Proteomes" id="UP000308549">
    <property type="component" value="Unassembled WGS sequence"/>
</dbReference>
<dbReference type="EMBL" id="NAJL01000006">
    <property type="protein sequence ID" value="TKA32055.1"/>
    <property type="molecule type" value="Genomic_DNA"/>
</dbReference>
<name>A0A4U0UCL0_9PEZI</name>
<evidence type="ECO:0000313" key="2">
    <source>
        <dbReference type="EMBL" id="TKA32055.1"/>
    </source>
</evidence>
<accession>A0A4U0UCL0</accession>
<reference evidence="2 3" key="1">
    <citation type="submission" date="2017-03" db="EMBL/GenBank/DDBJ databases">
        <title>Genomes of endolithic fungi from Antarctica.</title>
        <authorList>
            <person name="Coleine C."/>
            <person name="Masonjones S."/>
            <person name="Stajich J.E."/>
        </authorList>
    </citation>
    <scope>NUCLEOTIDE SEQUENCE [LARGE SCALE GENOMIC DNA]</scope>
    <source>
        <strain evidence="2 3">CCFEE 6315</strain>
    </source>
</reference>
<comment type="caution">
    <text evidence="2">The sequence shown here is derived from an EMBL/GenBank/DDBJ whole genome shotgun (WGS) entry which is preliminary data.</text>
</comment>
<dbReference type="AlphaFoldDB" id="A0A4U0UCL0"/>
<organism evidence="2 3">
    <name type="scientific">Salinomyces thailandicus</name>
    <dbReference type="NCBI Taxonomy" id="706561"/>
    <lineage>
        <taxon>Eukaryota</taxon>
        <taxon>Fungi</taxon>
        <taxon>Dikarya</taxon>
        <taxon>Ascomycota</taxon>
        <taxon>Pezizomycotina</taxon>
        <taxon>Dothideomycetes</taxon>
        <taxon>Dothideomycetidae</taxon>
        <taxon>Mycosphaerellales</taxon>
        <taxon>Teratosphaeriaceae</taxon>
        <taxon>Salinomyces</taxon>
    </lineage>
</organism>
<keyword evidence="3" id="KW-1185">Reference proteome</keyword>
<dbReference type="OrthoDB" id="3851903at2759"/>
<protein>
    <submittedName>
        <fullName evidence="2">Uncharacterized protein</fullName>
    </submittedName>
</protein>
<feature type="compositionally biased region" description="Polar residues" evidence="1">
    <location>
        <begin position="20"/>
        <end position="36"/>
    </location>
</feature>
<gene>
    <name evidence="2" type="ORF">B0A50_01301</name>
</gene>
<evidence type="ECO:0000256" key="1">
    <source>
        <dbReference type="SAM" id="MobiDB-lite"/>
    </source>
</evidence>